<comment type="subunit">
    <text evidence="8">Monomer.</text>
</comment>
<evidence type="ECO:0000256" key="7">
    <source>
        <dbReference type="ARBA" id="ARBA00044633"/>
    </source>
</evidence>
<dbReference type="PANTHER" id="PTHR21090:SF5">
    <property type="entry name" value="PENTAFUNCTIONAL AROM POLYPEPTIDE"/>
    <property type="match status" value="1"/>
</dbReference>
<dbReference type="GO" id="GO:0005737">
    <property type="term" value="C:cytoplasm"/>
    <property type="evidence" value="ECO:0007669"/>
    <property type="project" value="UniProtKB-SubCell"/>
</dbReference>
<dbReference type="GO" id="GO:0008652">
    <property type="term" value="P:amino acid biosynthetic process"/>
    <property type="evidence" value="ECO:0007669"/>
    <property type="project" value="UniProtKB-KW"/>
</dbReference>
<feature type="binding site" evidence="8">
    <location>
        <position position="355"/>
    </location>
    <ligand>
        <name>3-phosphoshikimate</name>
        <dbReference type="ChEBI" id="CHEBI:145989"/>
    </ligand>
</feature>
<dbReference type="NCBIfam" id="TIGR01356">
    <property type="entry name" value="aroA"/>
    <property type="match status" value="1"/>
</dbReference>
<keyword evidence="11" id="KW-1185">Reference proteome</keyword>
<keyword evidence="5 8" id="KW-0808">Transferase</keyword>
<feature type="binding site" evidence="8">
    <location>
        <position position="177"/>
    </location>
    <ligand>
        <name>phosphoenolpyruvate</name>
        <dbReference type="ChEBI" id="CHEBI:58702"/>
    </ligand>
</feature>
<dbReference type="Proteomes" id="UP000194946">
    <property type="component" value="Unassembled WGS sequence"/>
</dbReference>
<feature type="binding site" evidence="8">
    <location>
        <position position="359"/>
    </location>
    <ligand>
        <name>phosphoenolpyruvate</name>
        <dbReference type="ChEBI" id="CHEBI:58702"/>
    </ligand>
</feature>
<dbReference type="PROSITE" id="PS00104">
    <property type="entry name" value="EPSP_SYNTHASE_1"/>
    <property type="match status" value="1"/>
</dbReference>
<accession>A0A251ZX14</accession>
<feature type="active site" description="Proton acceptor" evidence="8">
    <location>
        <position position="328"/>
    </location>
</feature>
<feature type="binding site" evidence="8">
    <location>
        <position position="175"/>
    </location>
    <ligand>
        <name>3-phosphoshikimate</name>
        <dbReference type="ChEBI" id="CHEBI:145989"/>
    </ligand>
</feature>
<comment type="subcellular location">
    <subcellularLocation>
        <location evidence="8">Cytoplasm</location>
    </subcellularLocation>
</comment>
<keyword evidence="4 8" id="KW-0028">Amino-acid biosynthesis</keyword>
<dbReference type="UniPathway" id="UPA00053">
    <property type="reaction ID" value="UER00089"/>
</dbReference>
<evidence type="ECO:0000313" key="10">
    <source>
        <dbReference type="EMBL" id="OUI79191.1"/>
    </source>
</evidence>
<evidence type="ECO:0000256" key="3">
    <source>
        <dbReference type="ARBA" id="ARBA00022490"/>
    </source>
</evidence>
<dbReference type="FunFam" id="3.65.10.10:FF:000005">
    <property type="entry name" value="3-phosphoshikimate 1-carboxyvinyltransferase"/>
    <property type="match status" value="1"/>
</dbReference>
<evidence type="ECO:0000256" key="2">
    <source>
        <dbReference type="ARBA" id="ARBA00009948"/>
    </source>
</evidence>
<evidence type="ECO:0000256" key="6">
    <source>
        <dbReference type="ARBA" id="ARBA00023141"/>
    </source>
</evidence>
<protein>
    <recommendedName>
        <fullName evidence="8">3-phosphoshikimate 1-carboxyvinyltransferase</fullName>
        <ecNumber evidence="8">2.5.1.19</ecNumber>
    </recommendedName>
    <alternativeName>
        <fullName evidence="8">5-enolpyruvylshikimate-3-phosphate synthase</fullName>
        <shortName evidence="8">EPSP synthase</shortName>
        <shortName evidence="8">EPSPS</shortName>
    </alternativeName>
</protein>
<comment type="catalytic activity">
    <reaction evidence="7">
        <text>3-phosphoshikimate + phosphoenolpyruvate = 5-O-(1-carboxyvinyl)-3-phosphoshikimate + phosphate</text>
        <dbReference type="Rhea" id="RHEA:21256"/>
        <dbReference type="ChEBI" id="CHEBI:43474"/>
        <dbReference type="ChEBI" id="CHEBI:57701"/>
        <dbReference type="ChEBI" id="CHEBI:58702"/>
        <dbReference type="ChEBI" id="CHEBI:145989"/>
        <dbReference type="EC" id="2.5.1.19"/>
    </reaction>
    <physiologicalReaction direction="left-to-right" evidence="7">
        <dbReference type="Rhea" id="RHEA:21257"/>
    </physiologicalReaction>
</comment>
<evidence type="ECO:0000259" key="9">
    <source>
        <dbReference type="Pfam" id="PF00275"/>
    </source>
</evidence>
<feature type="binding site" evidence="8">
    <location>
        <position position="328"/>
    </location>
    <ligand>
        <name>3-phosphoshikimate</name>
        <dbReference type="ChEBI" id="CHEBI:145989"/>
    </ligand>
</feature>
<dbReference type="CDD" id="cd01556">
    <property type="entry name" value="EPSP_synthase"/>
    <property type="match status" value="1"/>
</dbReference>
<dbReference type="GO" id="GO:0003866">
    <property type="term" value="F:3-phosphoshikimate 1-carboxyvinyltransferase activity"/>
    <property type="evidence" value="ECO:0007669"/>
    <property type="project" value="UniProtKB-UniRule"/>
</dbReference>
<dbReference type="InterPro" id="IPR023193">
    <property type="entry name" value="EPSP_synthase_CS"/>
</dbReference>
<evidence type="ECO:0000313" key="11">
    <source>
        <dbReference type="Proteomes" id="UP000194946"/>
    </source>
</evidence>
<dbReference type="EMBL" id="JOPB01000002">
    <property type="protein sequence ID" value="OUI79191.1"/>
    <property type="molecule type" value="Genomic_DNA"/>
</dbReference>
<dbReference type="AlphaFoldDB" id="A0A251ZX14"/>
<feature type="binding site" evidence="8">
    <location>
        <position position="34"/>
    </location>
    <ligand>
        <name>3-phosphoshikimate</name>
        <dbReference type="ChEBI" id="CHEBI:145989"/>
    </ligand>
</feature>
<dbReference type="GO" id="GO:0009073">
    <property type="term" value="P:aromatic amino acid family biosynthetic process"/>
    <property type="evidence" value="ECO:0007669"/>
    <property type="project" value="UniProtKB-KW"/>
</dbReference>
<evidence type="ECO:0000256" key="8">
    <source>
        <dbReference type="HAMAP-Rule" id="MF_00210"/>
    </source>
</evidence>
<keyword evidence="6 8" id="KW-0057">Aromatic amino acid biosynthesis</keyword>
<feature type="binding site" evidence="8">
    <location>
        <position position="102"/>
    </location>
    <ligand>
        <name>phosphoenolpyruvate</name>
        <dbReference type="ChEBI" id="CHEBI:58702"/>
    </ligand>
</feature>
<feature type="binding site" evidence="8">
    <location>
        <position position="130"/>
    </location>
    <ligand>
        <name>phosphoenolpyruvate</name>
        <dbReference type="ChEBI" id="CHEBI:58702"/>
    </ligand>
</feature>
<feature type="binding site" evidence="8">
    <location>
        <position position="29"/>
    </location>
    <ligand>
        <name>3-phosphoshikimate</name>
        <dbReference type="ChEBI" id="CHEBI:145989"/>
    </ligand>
</feature>
<feature type="binding site" evidence="8">
    <location>
        <position position="403"/>
    </location>
    <ligand>
        <name>phosphoenolpyruvate</name>
        <dbReference type="ChEBI" id="CHEBI:58702"/>
    </ligand>
</feature>
<keyword evidence="3 8" id="KW-0963">Cytoplasm</keyword>
<dbReference type="InterPro" id="IPR013792">
    <property type="entry name" value="RNA3'P_cycl/enolpyr_Trfase_a/b"/>
</dbReference>
<dbReference type="InterPro" id="IPR006264">
    <property type="entry name" value="EPSP_synthase"/>
</dbReference>
<feature type="binding site" evidence="8">
    <location>
        <position position="29"/>
    </location>
    <ligand>
        <name>phosphoenolpyruvate</name>
        <dbReference type="ChEBI" id="CHEBI:58702"/>
    </ligand>
</feature>
<evidence type="ECO:0000256" key="4">
    <source>
        <dbReference type="ARBA" id="ARBA00022605"/>
    </source>
</evidence>
<dbReference type="GO" id="GO:0009423">
    <property type="term" value="P:chorismate biosynthetic process"/>
    <property type="evidence" value="ECO:0007669"/>
    <property type="project" value="UniProtKB-UniRule"/>
</dbReference>
<sequence length="447" mass="47312">MTISSATKPLTVSFLQTPLKGKINVPGDKSISHRALMFAALATGESHITGLLEGEDVMQTAAAMQALGAKPTRIAEGEWHVVGKGIGQLTEPDDVLNMGNSGTSARLLSGILASHGFLSIMTGDGSLRKRPMNRVTIPLSETGACFATRHAGKLPMAIMGTSKATPIGYRLPVASAQVKSAILLAGLNAHGITWVEEPVATRDHTENMLRHFGVKVLVEDLPEGGKKISLKGPVTLQGKDIKVPGDPSSATFMLVAASMIQGSEVCIENVGLNPLRTGAFEVLKWMGIDLQILNERVEGGEPVGDLMIKAGALKAVDVPASHAPSMIDEYPILSIAAAYAEGITRFRGLEELRVKESDRFTSIVEMLRGNGVQVDIEGDDLIIHGTAGNIPGGGVVSTHMDHRLAMSASILGLVAQKGIKVDDVTFIRTSFPNYFPLMNALGAKFDV</sequence>
<comment type="caution">
    <text evidence="10">The sequence shown here is derived from an EMBL/GenBank/DDBJ whole genome shotgun (WGS) entry which is preliminary data.</text>
</comment>
<reference evidence="11" key="1">
    <citation type="submission" date="2014-06" db="EMBL/GenBank/DDBJ databases">
        <authorList>
            <person name="Winans N.J."/>
            <person name="Newell P.D."/>
            <person name="Douglas A.E."/>
        </authorList>
    </citation>
    <scope>NUCLEOTIDE SEQUENCE [LARGE SCALE GENOMIC DNA]</scope>
    <source>
        <strain evidence="11">DmL_052</strain>
    </source>
</reference>
<dbReference type="PANTHER" id="PTHR21090">
    <property type="entry name" value="AROM/DEHYDROQUINATE SYNTHASE"/>
    <property type="match status" value="1"/>
</dbReference>
<proteinExistence type="inferred from homology"/>
<comment type="caution">
    <text evidence="8">Lacks conserved residue(s) required for the propagation of feature annotation.</text>
</comment>
<comment type="pathway">
    <text evidence="1 8">Metabolic intermediate biosynthesis; chorismate biosynthesis; chorismate from D-erythrose 4-phosphate and phosphoenolpyruvate: step 6/7.</text>
</comment>
<dbReference type="Gene3D" id="3.65.10.10">
    <property type="entry name" value="Enolpyruvate transferase domain"/>
    <property type="match status" value="2"/>
</dbReference>
<dbReference type="PIRSF" id="PIRSF000505">
    <property type="entry name" value="EPSPS"/>
    <property type="match status" value="1"/>
</dbReference>
<dbReference type="Pfam" id="PF00275">
    <property type="entry name" value="EPSP_synthase"/>
    <property type="match status" value="1"/>
</dbReference>
<dbReference type="EC" id="2.5.1.19" evidence="8"/>
<comment type="similarity">
    <text evidence="2 8">Belongs to the EPSP synthase family.</text>
</comment>
<feature type="domain" description="Enolpyruvate transferase" evidence="9">
    <location>
        <begin position="17"/>
        <end position="436"/>
    </location>
</feature>
<evidence type="ECO:0000256" key="5">
    <source>
        <dbReference type="ARBA" id="ARBA00022679"/>
    </source>
</evidence>
<dbReference type="HAMAP" id="MF_00210">
    <property type="entry name" value="EPSP_synth"/>
    <property type="match status" value="1"/>
</dbReference>
<dbReference type="InterPro" id="IPR001986">
    <property type="entry name" value="Enolpyruvate_Tfrase_dom"/>
</dbReference>
<dbReference type="RefSeq" id="WP_086631918.1">
    <property type="nucleotide sequence ID" value="NZ_JOPB01000002.1"/>
</dbReference>
<name>A0A251ZX14_9PROT</name>
<organism evidence="10 11">
    <name type="scientific">Commensalibacter intestini</name>
    <dbReference type="NCBI Taxonomy" id="479936"/>
    <lineage>
        <taxon>Bacteria</taxon>
        <taxon>Pseudomonadati</taxon>
        <taxon>Pseudomonadota</taxon>
        <taxon>Alphaproteobacteria</taxon>
        <taxon>Acetobacterales</taxon>
        <taxon>Acetobacteraceae</taxon>
    </lineage>
</organism>
<dbReference type="SUPFAM" id="SSF55205">
    <property type="entry name" value="EPT/RTPC-like"/>
    <property type="match status" value="1"/>
</dbReference>
<feature type="binding site" evidence="8">
    <location>
        <position position="30"/>
    </location>
    <ligand>
        <name>3-phosphoshikimate</name>
        <dbReference type="ChEBI" id="CHEBI:145989"/>
    </ligand>
</feature>
<gene>
    <name evidence="8" type="primary">aroA</name>
    <name evidence="10" type="ORF">HK18_04695</name>
</gene>
<comment type="function">
    <text evidence="8">Catalyzes the transfer of the enolpyruvyl moiety of phosphoenolpyruvate (PEP) to the 5-hydroxyl of shikimate-3-phosphate (S3P) to produce enolpyruvyl shikimate-3-phosphate and inorganic phosphate.</text>
</comment>
<evidence type="ECO:0000256" key="1">
    <source>
        <dbReference type="ARBA" id="ARBA00004811"/>
    </source>
</evidence>
<dbReference type="InterPro" id="IPR036968">
    <property type="entry name" value="Enolpyruvate_Tfrase_sf"/>
</dbReference>
<feature type="binding site" evidence="8">
    <location>
        <position position="177"/>
    </location>
    <ligand>
        <name>3-phosphoshikimate</name>
        <dbReference type="ChEBI" id="CHEBI:145989"/>
    </ligand>
</feature>